<keyword evidence="9" id="KW-1185">Reference proteome</keyword>
<dbReference type="InterPro" id="IPR013525">
    <property type="entry name" value="ABC2_TM"/>
</dbReference>
<gene>
    <name evidence="8" type="ORF">CFK37_13085</name>
</gene>
<evidence type="ECO:0000256" key="2">
    <source>
        <dbReference type="ARBA" id="ARBA00022475"/>
    </source>
</evidence>
<feature type="transmembrane region" description="Helical" evidence="6">
    <location>
        <begin position="208"/>
        <end position="230"/>
    </location>
</feature>
<feature type="domain" description="ABC-2 type transporter transmembrane" evidence="7">
    <location>
        <begin position="26"/>
        <end position="351"/>
    </location>
</feature>
<dbReference type="Proteomes" id="UP000198312">
    <property type="component" value="Chromosome"/>
</dbReference>
<feature type="transmembrane region" description="Helical" evidence="6">
    <location>
        <begin position="284"/>
        <end position="307"/>
    </location>
</feature>
<dbReference type="Pfam" id="PF12698">
    <property type="entry name" value="ABC2_membrane_3"/>
    <property type="match status" value="1"/>
</dbReference>
<evidence type="ECO:0000313" key="8">
    <source>
        <dbReference type="EMBL" id="ASK63011.1"/>
    </source>
</evidence>
<keyword evidence="4 6" id="KW-1133">Transmembrane helix</keyword>
<feature type="transmembrane region" description="Helical" evidence="6">
    <location>
        <begin position="314"/>
        <end position="339"/>
    </location>
</feature>
<evidence type="ECO:0000256" key="1">
    <source>
        <dbReference type="ARBA" id="ARBA00004651"/>
    </source>
</evidence>
<reference evidence="8 9" key="1">
    <citation type="submission" date="2017-07" db="EMBL/GenBank/DDBJ databases">
        <title>Virgibacillus sp. LM2416.</title>
        <authorList>
            <person name="Tak E.J."/>
            <person name="Bae J.-W."/>
        </authorList>
    </citation>
    <scope>NUCLEOTIDE SEQUENCE [LARGE SCALE GENOMIC DNA]</scope>
    <source>
        <strain evidence="8 9">LM2416</strain>
    </source>
</reference>
<dbReference type="Gene3D" id="3.40.1710.10">
    <property type="entry name" value="abc type-2 transporter like domain"/>
    <property type="match status" value="1"/>
</dbReference>
<accession>A0A220U597</accession>
<dbReference type="PANTHER" id="PTHR30294:SF29">
    <property type="entry name" value="MULTIDRUG ABC TRANSPORTER PERMEASE YBHS-RELATED"/>
    <property type="match status" value="1"/>
</dbReference>
<dbReference type="GO" id="GO:0005886">
    <property type="term" value="C:plasma membrane"/>
    <property type="evidence" value="ECO:0007669"/>
    <property type="project" value="UniProtKB-SubCell"/>
</dbReference>
<organism evidence="8 9">
    <name type="scientific">Virgibacillus phasianinus</name>
    <dbReference type="NCBI Taxonomy" id="2017483"/>
    <lineage>
        <taxon>Bacteria</taxon>
        <taxon>Bacillati</taxon>
        <taxon>Bacillota</taxon>
        <taxon>Bacilli</taxon>
        <taxon>Bacillales</taxon>
        <taxon>Bacillaceae</taxon>
        <taxon>Virgibacillus</taxon>
    </lineage>
</organism>
<name>A0A220U597_9BACI</name>
<dbReference type="GO" id="GO:0140359">
    <property type="term" value="F:ABC-type transporter activity"/>
    <property type="evidence" value="ECO:0007669"/>
    <property type="project" value="InterPro"/>
</dbReference>
<keyword evidence="5 6" id="KW-0472">Membrane</keyword>
<evidence type="ECO:0000313" key="9">
    <source>
        <dbReference type="Proteomes" id="UP000198312"/>
    </source>
</evidence>
<dbReference type="KEGG" id="vil:CFK37_13085"/>
<evidence type="ECO:0000259" key="7">
    <source>
        <dbReference type="Pfam" id="PF12698"/>
    </source>
</evidence>
<evidence type="ECO:0000256" key="3">
    <source>
        <dbReference type="ARBA" id="ARBA00022692"/>
    </source>
</evidence>
<evidence type="ECO:0000256" key="4">
    <source>
        <dbReference type="ARBA" id="ARBA00022989"/>
    </source>
</evidence>
<proteinExistence type="predicted"/>
<dbReference type="AlphaFoldDB" id="A0A220U597"/>
<sequence length="383" mass="44199">MEGACFELRKTVEARLLHIKKHPISLLFWFLLPVIGTITLLSVAGTVQDDSKVPVGIVVEKHDQFAKELVHEISSASFIKANELSKDEALYQLEKHELDSVFIIDQDFSKQVHKGNRNSIITSYRTNQSLAYTPVKEMILSYVQQETGRSKTANIVDELSEQYQSDSNWTFEEIIARSKEIQHEENLLQTSFYFGTFGGKPVKEVPFWSVWGIWGIFSMLATLLIFDWVVKEKQSPVLPRFAFMGISYKNYLVKSLIFYSALLIVLDLITMVIFHLFYQVQLSLSFIAGMFSYRLILVMGAFLLASFVKRLFRYYVFSFTITLVSIVVSGAILPINGLIAKLPWFRFINPLDPLLSGDIINFWPWFLLITFIIWLARKEQYYA</sequence>
<feature type="transmembrane region" description="Helical" evidence="6">
    <location>
        <begin position="24"/>
        <end position="44"/>
    </location>
</feature>
<keyword evidence="2" id="KW-1003">Cell membrane</keyword>
<dbReference type="PANTHER" id="PTHR30294">
    <property type="entry name" value="MEMBRANE COMPONENT OF ABC TRANSPORTER YHHJ-RELATED"/>
    <property type="match status" value="1"/>
</dbReference>
<feature type="transmembrane region" description="Helical" evidence="6">
    <location>
        <begin position="359"/>
        <end position="376"/>
    </location>
</feature>
<comment type="subcellular location">
    <subcellularLocation>
        <location evidence="1">Cell membrane</location>
        <topology evidence="1">Multi-pass membrane protein</topology>
    </subcellularLocation>
</comment>
<dbReference type="EMBL" id="CP022315">
    <property type="protein sequence ID" value="ASK63011.1"/>
    <property type="molecule type" value="Genomic_DNA"/>
</dbReference>
<keyword evidence="3 6" id="KW-0812">Transmembrane</keyword>
<evidence type="ECO:0000256" key="6">
    <source>
        <dbReference type="SAM" id="Phobius"/>
    </source>
</evidence>
<protein>
    <recommendedName>
        <fullName evidence="7">ABC-2 type transporter transmembrane domain-containing protein</fullName>
    </recommendedName>
</protein>
<feature type="transmembrane region" description="Helical" evidence="6">
    <location>
        <begin position="251"/>
        <end position="278"/>
    </location>
</feature>
<evidence type="ECO:0000256" key="5">
    <source>
        <dbReference type="ARBA" id="ARBA00023136"/>
    </source>
</evidence>
<dbReference type="InterPro" id="IPR051449">
    <property type="entry name" value="ABC-2_transporter_component"/>
</dbReference>